<keyword evidence="1" id="KW-0378">Hydrolase</keyword>
<reference evidence="3 4" key="1">
    <citation type="submission" date="2024-07" db="EMBL/GenBank/DDBJ databases">
        <title>Section-level genome sequencing and comparative genomics of Aspergillus sections Usti and Cavernicolus.</title>
        <authorList>
            <consortium name="Lawrence Berkeley National Laboratory"/>
            <person name="Nybo J.L."/>
            <person name="Vesth T.C."/>
            <person name="Theobald S."/>
            <person name="Frisvad J.C."/>
            <person name="Larsen T.O."/>
            <person name="Kjaerboelling I."/>
            <person name="Rothschild-Mancinelli K."/>
            <person name="Lyhne E.K."/>
            <person name="Kogle M.E."/>
            <person name="Barry K."/>
            <person name="Clum A."/>
            <person name="Na H."/>
            <person name="Ledsgaard L."/>
            <person name="Lin J."/>
            <person name="Lipzen A."/>
            <person name="Kuo A."/>
            <person name="Riley R."/>
            <person name="Mondo S."/>
            <person name="Labutti K."/>
            <person name="Haridas S."/>
            <person name="Pangalinan J."/>
            <person name="Salamov A.A."/>
            <person name="Simmons B.A."/>
            <person name="Magnuson J.K."/>
            <person name="Chen J."/>
            <person name="Drula E."/>
            <person name="Henrissat B."/>
            <person name="Wiebenga A."/>
            <person name="Lubbers R.J."/>
            <person name="Gomes A.C."/>
            <person name="Makela M.R."/>
            <person name="Stajich J."/>
            <person name="Grigoriev I.V."/>
            <person name="Mortensen U.H."/>
            <person name="De Vries R.P."/>
            <person name="Baker S.E."/>
            <person name="Andersen M.R."/>
        </authorList>
    </citation>
    <scope>NUCLEOTIDE SEQUENCE [LARGE SCALE GENOMIC DNA]</scope>
    <source>
        <strain evidence="3 4">CBS 209.92</strain>
    </source>
</reference>
<sequence length="467" mass="50354">MRNSLRMWAVSLLDLLVALAALIPAALTLPTWIPEDPSIDPFYTPPTGFESRAPGTILRQRRIRAAFFGLIPDPVDAYQLLYRTTAVNGSAIATVTTVFKPRYPYTDSFVSFHTEYDSSSVTCNPSYQYRLGSLQTGIIPSVELPITQAYLLKGYIVASPDYEGPDAAFGAARLAGMGVLDGMRAVSSFRELNFATHRPAIVGTGYSGGAIATGWAAALHRTYAPELNIRGWAQGGTPSNLTGTLLWLDNGLYSGFLPAAIDGLSKPSAYGLQLKPFIDSIATEAGQLLLDYANSHCTVPSLINFHNQSIFNPTFQTLGPDFIDEPIVRSIMAENTLGVDPDETPIAPVFAYHAAQDDIIPYDDAKAMVDRWCSNGANVLFTTYASGGHIATELLGMVGAVRWVEGVFEGDVPTNCSSNTASGSLFDFNILGEELKPVMLTLGKVLDVVGENDEYIKQDVSVLAMVP</sequence>
<dbReference type="InterPro" id="IPR005152">
    <property type="entry name" value="Lipase_secreted"/>
</dbReference>
<evidence type="ECO:0000313" key="3">
    <source>
        <dbReference type="EMBL" id="KAL2786974.1"/>
    </source>
</evidence>
<gene>
    <name evidence="3" type="ORF">BJX66DRAFT_346483</name>
</gene>
<evidence type="ECO:0000256" key="1">
    <source>
        <dbReference type="ARBA" id="ARBA00022801"/>
    </source>
</evidence>
<proteinExistence type="predicted"/>
<dbReference type="SUPFAM" id="SSF53474">
    <property type="entry name" value="alpha/beta-Hydrolases"/>
    <property type="match status" value="1"/>
</dbReference>
<evidence type="ECO:0000313" key="4">
    <source>
        <dbReference type="Proteomes" id="UP001610563"/>
    </source>
</evidence>
<dbReference type="EMBL" id="JBFTWV010000106">
    <property type="protein sequence ID" value="KAL2786974.1"/>
    <property type="molecule type" value="Genomic_DNA"/>
</dbReference>
<keyword evidence="2" id="KW-0732">Signal</keyword>
<protein>
    <submittedName>
        <fullName evidence="3">Secretory lipase-domain-containing protein</fullName>
    </submittedName>
</protein>
<dbReference type="InterPro" id="IPR029058">
    <property type="entry name" value="AB_hydrolase_fold"/>
</dbReference>
<dbReference type="Gene3D" id="3.40.50.1820">
    <property type="entry name" value="alpha/beta hydrolase"/>
    <property type="match status" value="1"/>
</dbReference>
<keyword evidence="4" id="KW-1185">Reference proteome</keyword>
<feature type="chain" id="PRO_5047524035" evidence="2">
    <location>
        <begin position="29"/>
        <end position="467"/>
    </location>
</feature>
<accession>A0ABR4FUS6</accession>
<evidence type="ECO:0000256" key="2">
    <source>
        <dbReference type="SAM" id="SignalP"/>
    </source>
</evidence>
<dbReference type="PANTHER" id="PTHR34853:SF5">
    <property type="entry name" value="LIP-DOMAIN-CONTAINING PROTEIN-RELATED"/>
    <property type="match status" value="1"/>
</dbReference>
<comment type="caution">
    <text evidence="3">The sequence shown here is derived from an EMBL/GenBank/DDBJ whole genome shotgun (WGS) entry which is preliminary data.</text>
</comment>
<name>A0ABR4FUS6_9EURO</name>
<feature type="signal peptide" evidence="2">
    <location>
        <begin position="1"/>
        <end position="28"/>
    </location>
</feature>
<dbReference type="Gene3D" id="1.10.260.130">
    <property type="match status" value="1"/>
</dbReference>
<dbReference type="Pfam" id="PF03583">
    <property type="entry name" value="LIP"/>
    <property type="match status" value="1"/>
</dbReference>
<organism evidence="3 4">
    <name type="scientific">Aspergillus keveii</name>
    <dbReference type="NCBI Taxonomy" id="714993"/>
    <lineage>
        <taxon>Eukaryota</taxon>
        <taxon>Fungi</taxon>
        <taxon>Dikarya</taxon>
        <taxon>Ascomycota</taxon>
        <taxon>Pezizomycotina</taxon>
        <taxon>Eurotiomycetes</taxon>
        <taxon>Eurotiomycetidae</taxon>
        <taxon>Eurotiales</taxon>
        <taxon>Aspergillaceae</taxon>
        <taxon>Aspergillus</taxon>
        <taxon>Aspergillus subgen. Nidulantes</taxon>
    </lineage>
</organism>
<dbReference type="PANTHER" id="PTHR34853">
    <property type="match status" value="1"/>
</dbReference>
<dbReference type="Proteomes" id="UP001610563">
    <property type="component" value="Unassembled WGS sequence"/>
</dbReference>
<dbReference type="PIRSF" id="PIRSF029171">
    <property type="entry name" value="Esterase_LipA"/>
    <property type="match status" value="1"/>
</dbReference>